<sequence length="390" mass="44634">MNEDDCIIINQEEDYTTCPALQPLNQRTPVRSRALAHPRTPLRKSTTSLRDDRMPEIRRKVLLLQEIPPHIPNKRHCNEAPIRQSPPRDAVSTSTTTPVHVAVLAPDTASSITVQTVEIDPPPEWMLPAKQKRRYIKTQHFNRDDQLQQNHPPPQRTKPSLRKQKHRFQTGTSSNFDSYTNISNYVPPNQQAPPLQNYCPQVRRRRLPTPPRVSSRAPSRNQQSIPPATKRRTTTLNARQLHNIPALMTLNLTHVTPSHTCHEHTKGKYVKKSYAQVLFNLDQRAHLPLPTSINRFDNLPDNDTGHTEPQSTVDEQMNARSSNYQHHRPRQSSKNQNAGTQVHIKSISGHTTQKYLREIEKGQYNYLLRDASSLTFVLGTNDIAWADAET</sequence>
<reference evidence="2" key="1">
    <citation type="submission" date="2021-02" db="EMBL/GenBank/DDBJ databases">
        <authorList>
            <person name="Nowell W R."/>
        </authorList>
    </citation>
    <scope>NUCLEOTIDE SEQUENCE</scope>
</reference>
<name>A0A8S2F084_9BILA</name>
<gene>
    <name evidence="2" type="ORF">OVA965_LOCUS31121</name>
    <name evidence="3" type="ORF">TMI583_LOCUS31943</name>
</gene>
<dbReference type="EMBL" id="CAJOBA010044786">
    <property type="protein sequence ID" value="CAF4168554.1"/>
    <property type="molecule type" value="Genomic_DNA"/>
</dbReference>
<comment type="caution">
    <text evidence="2">The sequence shown here is derived from an EMBL/GenBank/DDBJ whole genome shotgun (WGS) entry which is preliminary data.</text>
</comment>
<evidence type="ECO:0000313" key="4">
    <source>
        <dbReference type="Proteomes" id="UP000677228"/>
    </source>
</evidence>
<feature type="region of interest" description="Disordered" evidence="1">
    <location>
        <begin position="72"/>
        <end position="94"/>
    </location>
</feature>
<feature type="non-terminal residue" evidence="2">
    <location>
        <position position="1"/>
    </location>
</feature>
<proteinExistence type="predicted"/>
<feature type="region of interest" description="Disordered" evidence="1">
    <location>
        <begin position="294"/>
        <end position="340"/>
    </location>
</feature>
<feature type="compositionally biased region" description="Polar residues" evidence="1">
    <location>
        <begin position="169"/>
        <end position="194"/>
    </location>
</feature>
<dbReference type="Proteomes" id="UP000677228">
    <property type="component" value="Unassembled WGS sequence"/>
</dbReference>
<evidence type="ECO:0000313" key="2">
    <source>
        <dbReference type="EMBL" id="CAF1358230.1"/>
    </source>
</evidence>
<evidence type="ECO:0000313" key="3">
    <source>
        <dbReference type="EMBL" id="CAF4168554.1"/>
    </source>
</evidence>
<dbReference type="Proteomes" id="UP000682733">
    <property type="component" value="Unassembled WGS sequence"/>
</dbReference>
<feature type="region of interest" description="Disordered" evidence="1">
    <location>
        <begin position="141"/>
        <end position="231"/>
    </location>
</feature>
<dbReference type="AlphaFoldDB" id="A0A8S2F084"/>
<dbReference type="EMBL" id="CAJNOK010023135">
    <property type="protein sequence ID" value="CAF1358230.1"/>
    <property type="molecule type" value="Genomic_DNA"/>
</dbReference>
<accession>A0A8S2F084</accession>
<protein>
    <submittedName>
        <fullName evidence="2">Uncharacterized protein</fullName>
    </submittedName>
</protein>
<feature type="compositionally biased region" description="Polar residues" evidence="1">
    <location>
        <begin position="307"/>
        <end position="324"/>
    </location>
</feature>
<organism evidence="2 4">
    <name type="scientific">Didymodactylos carnosus</name>
    <dbReference type="NCBI Taxonomy" id="1234261"/>
    <lineage>
        <taxon>Eukaryota</taxon>
        <taxon>Metazoa</taxon>
        <taxon>Spiralia</taxon>
        <taxon>Gnathifera</taxon>
        <taxon>Rotifera</taxon>
        <taxon>Eurotatoria</taxon>
        <taxon>Bdelloidea</taxon>
        <taxon>Philodinida</taxon>
        <taxon>Philodinidae</taxon>
        <taxon>Didymodactylos</taxon>
    </lineage>
</organism>
<evidence type="ECO:0000256" key="1">
    <source>
        <dbReference type="SAM" id="MobiDB-lite"/>
    </source>
</evidence>
<feature type="compositionally biased region" description="Basic residues" evidence="1">
    <location>
        <begin position="159"/>
        <end position="168"/>
    </location>
</feature>
<feature type="compositionally biased region" description="Polar residues" evidence="1">
    <location>
        <begin position="217"/>
        <end position="226"/>
    </location>
</feature>